<evidence type="ECO:0000313" key="2">
    <source>
        <dbReference type="Proteomes" id="UP000621492"/>
    </source>
</evidence>
<reference evidence="1" key="1">
    <citation type="journal article" date="2014" name="Int. J. Syst. Evol. Microbiol.">
        <title>Complete genome sequence of Corynebacterium casei LMG S-19264T (=DSM 44701T), isolated from a smear-ripened cheese.</title>
        <authorList>
            <consortium name="US DOE Joint Genome Institute (JGI-PGF)"/>
            <person name="Walter F."/>
            <person name="Albersmeier A."/>
            <person name="Kalinowski J."/>
            <person name="Ruckert C."/>
        </authorList>
    </citation>
    <scope>NUCLEOTIDE SEQUENCE</scope>
    <source>
        <strain evidence="1">CGMCC 1.15454</strain>
    </source>
</reference>
<dbReference type="Proteomes" id="UP000621492">
    <property type="component" value="Unassembled WGS sequence"/>
</dbReference>
<name>A0A9W5X555_9BACI</name>
<keyword evidence="2" id="KW-1185">Reference proteome</keyword>
<evidence type="ECO:0000313" key="1">
    <source>
        <dbReference type="EMBL" id="GGB36513.1"/>
    </source>
</evidence>
<gene>
    <name evidence="1" type="ORF">GCM10011409_12410</name>
</gene>
<accession>A0A9W5X555</accession>
<dbReference type="AlphaFoldDB" id="A0A9W5X555"/>
<comment type="caution">
    <text evidence="1">The sequence shown here is derived from an EMBL/GenBank/DDBJ whole genome shotgun (WGS) entry which is preliminary data.</text>
</comment>
<protein>
    <submittedName>
        <fullName evidence="1">Uncharacterized protein</fullName>
    </submittedName>
</protein>
<proteinExistence type="predicted"/>
<dbReference type="EMBL" id="BMJD01000006">
    <property type="protein sequence ID" value="GGB36513.1"/>
    <property type="molecule type" value="Genomic_DNA"/>
</dbReference>
<sequence>MIGVANRRMTTMMIGKRIVCRSVIRVKLIIAGMSLNKGCTVMHWTLHGELLIEMEDNVYL</sequence>
<organism evidence="1 2">
    <name type="scientific">Lentibacillus populi</name>
    <dbReference type="NCBI Taxonomy" id="1827502"/>
    <lineage>
        <taxon>Bacteria</taxon>
        <taxon>Bacillati</taxon>
        <taxon>Bacillota</taxon>
        <taxon>Bacilli</taxon>
        <taxon>Bacillales</taxon>
        <taxon>Bacillaceae</taxon>
        <taxon>Lentibacillus</taxon>
    </lineage>
</organism>
<reference evidence="1" key="2">
    <citation type="submission" date="2020-09" db="EMBL/GenBank/DDBJ databases">
        <authorList>
            <person name="Sun Q."/>
            <person name="Zhou Y."/>
        </authorList>
    </citation>
    <scope>NUCLEOTIDE SEQUENCE</scope>
    <source>
        <strain evidence="1">CGMCC 1.15454</strain>
    </source>
</reference>